<reference evidence="3 4" key="1">
    <citation type="submission" date="2019-06" db="EMBL/GenBank/DDBJ databases">
        <title>Echinicola alkalisoli sp. nov. isolated from saline soil.</title>
        <authorList>
            <person name="Sun J.-Q."/>
            <person name="Xu L."/>
        </authorList>
    </citation>
    <scope>NUCLEOTIDE SEQUENCE [LARGE SCALE GENOMIC DNA]</scope>
    <source>
        <strain evidence="3 4">LN3S3</strain>
    </source>
</reference>
<name>A0A514CKD3_9BACT</name>
<dbReference type="OrthoDB" id="1120420at2"/>
<dbReference type="SUPFAM" id="SSF56925">
    <property type="entry name" value="OMPA-like"/>
    <property type="match status" value="1"/>
</dbReference>
<dbReference type="Pfam" id="PF13568">
    <property type="entry name" value="OMP_b-brl_2"/>
    <property type="match status" value="1"/>
</dbReference>
<dbReference type="KEGG" id="echi:FKX85_15025"/>
<organism evidence="3 4">
    <name type="scientific">Echinicola soli</name>
    <dbReference type="NCBI Taxonomy" id="2591634"/>
    <lineage>
        <taxon>Bacteria</taxon>
        <taxon>Pseudomonadati</taxon>
        <taxon>Bacteroidota</taxon>
        <taxon>Cytophagia</taxon>
        <taxon>Cytophagales</taxon>
        <taxon>Cyclobacteriaceae</taxon>
        <taxon>Echinicola</taxon>
    </lineage>
</organism>
<feature type="signal peptide" evidence="1">
    <location>
        <begin position="1"/>
        <end position="24"/>
    </location>
</feature>
<evidence type="ECO:0000313" key="3">
    <source>
        <dbReference type="EMBL" id="QDH80276.1"/>
    </source>
</evidence>
<proteinExistence type="predicted"/>
<evidence type="ECO:0000259" key="2">
    <source>
        <dbReference type="Pfam" id="PF13568"/>
    </source>
</evidence>
<sequence length="237" mass="26493">MVVACNKKLFLTLSLCLLCHISHGQILISLLLGDKLNSDKIEFGVDGGIAFTQLHGPATTDMANALHLGFYFDLYLKEQLQLHTGVIVKSTMGAKGMPSYMLGDEDLDELLSTATVRRRLGYFNIPVLLKYRFRNSNFYIEAGPQLGWMHQAYDEFSDSILDDNDLLYEHKIKDDIKRLDFGMTGGIGYRLMKGHGMNLGIRYYLGLVDVSKAMPDQLFNRSLYVSLGIPIGAGKAN</sequence>
<dbReference type="InterPro" id="IPR025665">
    <property type="entry name" value="Beta-barrel_OMP_2"/>
</dbReference>
<dbReference type="EMBL" id="CP041253">
    <property type="protein sequence ID" value="QDH80276.1"/>
    <property type="molecule type" value="Genomic_DNA"/>
</dbReference>
<evidence type="ECO:0000313" key="4">
    <source>
        <dbReference type="Proteomes" id="UP000316614"/>
    </source>
</evidence>
<feature type="domain" description="Outer membrane protein beta-barrel" evidence="2">
    <location>
        <begin position="40"/>
        <end position="210"/>
    </location>
</feature>
<accession>A0A514CKD3</accession>
<evidence type="ECO:0000256" key="1">
    <source>
        <dbReference type="SAM" id="SignalP"/>
    </source>
</evidence>
<dbReference type="RefSeq" id="WP_141615510.1">
    <property type="nucleotide sequence ID" value="NZ_CP041253.1"/>
</dbReference>
<dbReference type="InterPro" id="IPR011250">
    <property type="entry name" value="OMP/PagP_B-barrel"/>
</dbReference>
<dbReference type="Proteomes" id="UP000316614">
    <property type="component" value="Chromosome"/>
</dbReference>
<protein>
    <submittedName>
        <fullName evidence="3">PorT family protein</fullName>
    </submittedName>
</protein>
<dbReference type="AlphaFoldDB" id="A0A514CKD3"/>
<keyword evidence="4" id="KW-1185">Reference proteome</keyword>
<feature type="chain" id="PRO_5022188745" evidence="1">
    <location>
        <begin position="25"/>
        <end position="237"/>
    </location>
</feature>
<keyword evidence="1" id="KW-0732">Signal</keyword>
<gene>
    <name evidence="3" type="ORF">FKX85_15025</name>
</gene>